<feature type="compositionally biased region" description="Acidic residues" evidence="1">
    <location>
        <begin position="112"/>
        <end position="123"/>
    </location>
</feature>
<feature type="domain" description="Cyclic nucleotide-binding" evidence="2">
    <location>
        <begin position="11"/>
        <end position="78"/>
    </location>
</feature>
<evidence type="ECO:0000313" key="4">
    <source>
        <dbReference type="Proteomes" id="UP000830729"/>
    </source>
</evidence>
<protein>
    <submittedName>
        <fullName evidence="3">Cupin domain-containing protein</fullName>
    </submittedName>
</protein>
<dbReference type="CDD" id="cd02226">
    <property type="entry name" value="cupin_YdbB-like"/>
    <property type="match status" value="1"/>
</dbReference>
<proteinExistence type="predicted"/>
<dbReference type="InterPro" id="IPR011051">
    <property type="entry name" value="RmlC_Cupin_sf"/>
</dbReference>
<organism evidence="3 4">
    <name type="scientific">Halorussus limi</name>
    <dbReference type="NCBI Taxonomy" id="2938695"/>
    <lineage>
        <taxon>Archaea</taxon>
        <taxon>Methanobacteriati</taxon>
        <taxon>Methanobacteriota</taxon>
        <taxon>Stenosarchaea group</taxon>
        <taxon>Halobacteria</taxon>
        <taxon>Halobacteriales</taxon>
        <taxon>Haladaptataceae</taxon>
        <taxon>Halorussus</taxon>
    </lineage>
</organism>
<dbReference type="Gene3D" id="2.60.120.10">
    <property type="entry name" value="Jelly Rolls"/>
    <property type="match status" value="1"/>
</dbReference>
<dbReference type="PANTHER" id="PTHR36114">
    <property type="entry name" value="16.7 KDA PROTEIN IN WHIE LOCUS"/>
    <property type="match status" value="1"/>
</dbReference>
<feature type="region of interest" description="Disordered" evidence="1">
    <location>
        <begin position="103"/>
        <end position="123"/>
    </location>
</feature>
<dbReference type="RefSeq" id="WP_248651845.1">
    <property type="nucleotide sequence ID" value="NZ_CP096659.1"/>
</dbReference>
<dbReference type="Pfam" id="PF07883">
    <property type="entry name" value="Cupin_2"/>
    <property type="match status" value="1"/>
</dbReference>
<dbReference type="InterPro" id="IPR013096">
    <property type="entry name" value="Cupin_2"/>
</dbReference>
<dbReference type="EMBL" id="CP096659">
    <property type="protein sequence ID" value="UPV75808.1"/>
    <property type="molecule type" value="Genomic_DNA"/>
</dbReference>
<dbReference type="GeneID" id="72184941"/>
<dbReference type="InterPro" id="IPR052044">
    <property type="entry name" value="PKS_Associated_Protein"/>
</dbReference>
<dbReference type="InterPro" id="IPR014710">
    <property type="entry name" value="RmlC-like_jellyroll"/>
</dbReference>
<sequence length="123" mass="14171">MDERKVNLDSAFDSFDEQWSPRLAAELNGQAVKLAKLEGEFVWHRHDDADELFLVRDGRLRIEFEDREDVTLDEGEMLVVPAGVEHRPVVDEGETEVLLFEPTETKNTGNVESEETEEELERV</sequence>
<gene>
    <name evidence="3" type="ORF">M0R89_07040</name>
</gene>
<reference evidence="3 4" key="1">
    <citation type="submission" date="2022-04" db="EMBL/GenBank/DDBJ databases">
        <title>Diverse halophilic archaea isolated from saline environments.</title>
        <authorList>
            <person name="Cui H.-L."/>
        </authorList>
    </citation>
    <scope>NUCLEOTIDE SEQUENCE [LARGE SCALE GENOMIC DNA]</scope>
    <source>
        <strain evidence="3 4">XZYJT49</strain>
    </source>
</reference>
<accession>A0A8U0HY10</accession>
<dbReference type="SUPFAM" id="SSF51182">
    <property type="entry name" value="RmlC-like cupins"/>
    <property type="match status" value="1"/>
</dbReference>
<name>A0A8U0HY10_9EURY</name>
<dbReference type="AlphaFoldDB" id="A0A8U0HY10"/>
<evidence type="ECO:0000256" key="1">
    <source>
        <dbReference type="SAM" id="MobiDB-lite"/>
    </source>
</evidence>
<dbReference type="InterPro" id="IPR000595">
    <property type="entry name" value="cNMP-bd_dom"/>
</dbReference>
<dbReference type="PANTHER" id="PTHR36114:SF1">
    <property type="entry name" value="16.7 KDA PROTEIN IN WHIE LOCUS"/>
    <property type="match status" value="1"/>
</dbReference>
<dbReference type="Proteomes" id="UP000830729">
    <property type="component" value="Chromosome"/>
</dbReference>
<dbReference type="KEGG" id="halx:M0R89_07040"/>
<keyword evidence="4" id="KW-1185">Reference proteome</keyword>
<evidence type="ECO:0000313" key="3">
    <source>
        <dbReference type="EMBL" id="UPV75808.1"/>
    </source>
</evidence>
<dbReference type="PROSITE" id="PS50042">
    <property type="entry name" value="CNMP_BINDING_3"/>
    <property type="match status" value="1"/>
</dbReference>
<evidence type="ECO:0000259" key="2">
    <source>
        <dbReference type="PROSITE" id="PS50042"/>
    </source>
</evidence>